<evidence type="ECO:0000256" key="2">
    <source>
        <dbReference type="ARBA" id="ARBA00022487"/>
    </source>
</evidence>
<dbReference type="SUPFAM" id="SSF53474">
    <property type="entry name" value="alpha/beta-Hydrolases"/>
    <property type="match status" value="1"/>
</dbReference>
<feature type="signal peptide" evidence="4">
    <location>
        <begin position="1"/>
        <end position="18"/>
    </location>
</feature>
<sequence>MTLKILIVLFLLEPFVISQSDPITIRKISSGYIRGRKHISENGNEGYVFLGIPYAKPPIGELRFRKPEKSRPWLGVMNTTEYRASCYWNSTATSNFASMFNMSEDCLHVNIYTNKECLTKGGCAVIHYFHGGRFIHGTPTQFNHSFLVDNFASRDVIFVSVGVRNAAFGVLNLNHKLNLSQDINSGFQDVVASLQWTQSEISKFGGNKNKVTIMGHSGGGINVNLLLVSPLTRGLFHQAVIMSGIMGLNVFPLVQDRNEGASRYLAYALGCARTLNKESYDSKFLIKDAVYVDQELLLWYCEQIFITIGYNYTNETIDVCAKEYNSSSRAIDLADNIRYYVPHFNLAERIFQSQQPVYLYQFEYSGIGDAFVSGPNIPQYVPEEIPHHAQEMVLFIF</sequence>
<evidence type="ECO:0000313" key="6">
    <source>
        <dbReference type="Proteomes" id="UP000887540"/>
    </source>
</evidence>
<dbReference type="Pfam" id="PF00135">
    <property type="entry name" value="COesterase"/>
    <property type="match status" value="1"/>
</dbReference>
<dbReference type="PANTHER" id="PTHR11559">
    <property type="entry name" value="CARBOXYLESTERASE"/>
    <property type="match status" value="1"/>
</dbReference>
<dbReference type="InterPro" id="IPR002018">
    <property type="entry name" value="CarbesteraseB"/>
</dbReference>
<evidence type="ECO:0000259" key="5">
    <source>
        <dbReference type="Pfam" id="PF00135"/>
    </source>
</evidence>
<keyword evidence="3 4" id="KW-0378">Hydrolase</keyword>
<feature type="domain" description="Carboxylesterase type B" evidence="5">
    <location>
        <begin position="25"/>
        <end position="277"/>
    </location>
</feature>
<evidence type="ECO:0000256" key="1">
    <source>
        <dbReference type="ARBA" id="ARBA00005964"/>
    </source>
</evidence>
<dbReference type="Proteomes" id="UP000887540">
    <property type="component" value="Unplaced"/>
</dbReference>
<evidence type="ECO:0000256" key="3">
    <source>
        <dbReference type="ARBA" id="ARBA00022801"/>
    </source>
</evidence>
<keyword evidence="6" id="KW-1185">Reference proteome</keyword>
<feature type="chain" id="PRO_5038166807" description="Carboxylic ester hydrolase" evidence="4">
    <location>
        <begin position="19"/>
        <end position="397"/>
    </location>
</feature>
<accession>A0A914E741</accession>
<dbReference type="InterPro" id="IPR029058">
    <property type="entry name" value="AB_hydrolase_fold"/>
</dbReference>
<dbReference type="WBParaSite" id="ACRNAN_scaffold6155.g20470.t1">
    <property type="protein sequence ID" value="ACRNAN_scaffold6155.g20470.t1"/>
    <property type="gene ID" value="ACRNAN_scaffold6155.g20470"/>
</dbReference>
<keyword evidence="4" id="KW-0732">Signal</keyword>
<dbReference type="InterPro" id="IPR019826">
    <property type="entry name" value="Carboxylesterase_B_AS"/>
</dbReference>
<evidence type="ECO:0000256" key="4">
    <source>
        <dbReference type="RuleBase" id="RU361235"/>
    </source>
</evidence>
<dbReference type="AlphaFoldDB" id="A0A914E741"/>
<keyword evidence="2" id="KW-0719">Serine esterase</keyword>
<reference evidence="7" key="1">
    <citation type="submission" date="2022-11" db="UniProtKB">
        <authorList>
            <consortium name="WormBaseParasite"/>
        </authorList>
    </citation>
    <scope>IDENTIFICATION</scope>
</reference>
<comment type="similarity">
    <text evidence="1 4">Belongs to the type-B carboxylesterase/lipase family.</text>
</comment>
<dbReference type="GO" id="GO:0052689">
    <property type="term" value="F:carboxylic ester hydrolase activity"/>
    <property type="evidence" value="ECO:0007669"/>
    <property type="project" value="UniProtKB-KW"/>
</dbReference>
<dbReference type="EC" id="3.1.1.-" evidence="4"/>
<name>A0A914E741_9BILA</name>
<evidence type="ECO:0000313" key="7">
    <source>
        <dbReference type="WBParaSite" id="ACRNAN_scaffold6155.g20470.t1"/>
    </source>
</evidence>
<dbReference type="InterPro" id="IPR050309">
    <property type="entry name" value="Type-B_Carboxylest/Lipase"/>
</dbReference>
<proteinExistence type="inferred from homology"/>
<dbReference type="PROSITE" id="PS00122">
    <property type="entry name" value="CARBOXYLESTERASE_B_1"/>
    <property type="match status" value="1"/>
</dbReference>
<dbReference type="Gene3D" id="3.40.50.1820">
    <property type="entry name" value="alpha/beta hydrolase"/>
    <property type="match status" value="1"/>
</dbReference>
<protein>
    <recommendedName>
        <fullName evidence="4">Carboxylic ester hydrolase</fullName>
        <ecNumber evidence="4">3.1.1.-</ecNumber>
    </recommendedName>
</protein>
<organism evidence="6 7">
    <name type="scientific">Acrobeloides nanus</name>
    <dbReference type="NCBI Taxonomy" id="290746"/>
    <lineage>
        <taxon>Eukaryota</taxon>
        <taxon>Metazoa</taxon>
        <taxon>Ecdysozoa</taxon>
        <taxon>Nematoda</taxon>
        <taxon>Chromadorea</taxon>
        <taxon>Rhabditida</taxon>
        <taxon>Tylenchina</taxon>
        <taxon>Cephalobomorpha</taxon>
        <taxon>Cephaloboidea</taxon>
        <taxon>Cephalobidae</taxon>
        <taxon>Acrobeloides</taxon>
    </lineage>
</organism>